<dbReference type="GO" id="GO:0006508">
    <property type="term" value="P:proteolysis"/>
    <property type="evidence" value="ECO:0007669"/>
    <property type="project" value="UniProtKB-KW"/>
</dbReference>
<sequence>MSKRKSRRLRPGRLLLVIGALFVLIGGFAAFGYLAYAVSDMPAFNPKALELSQPTTIYDKDGNFVTRIGSENRESIDLGEVPTVVRDAFLSTEDDSFYDHHGINFRSLGRAVYRNVMAGGIREGFSTITMQLVKLSYLTPDQTFKRKMQEIVLTLQMERYFTKDEIFEMYLNKIYFGQGAYGIQAAAQTYLGKDLKKDELTLDEAAFLAGIPQAPSAYSRYLNSAESLDEAKQEFKEKKQKDYDLTLNRRNNVLLRMKETNKISEEQRLEAAAKPLPDGMKMHAAQYPYPYFIDYVTDKIVEKYGEDMVYKGGLKVYTTLDPNVQKIAEAALANPNNFPKSTADKNGLAQPQGAAIFMEPGTGYLRAIVGGREHKFQRELNRATQYQSYMGKKIGRQPGSAIKPIVAYGPAIEFNGMGPASVIDDYPQSFGNYSPRNSDGSFRGLITMRAAMTSSVNIAAIKLLNGVGIGKAVKFAQGIGITTLDADHDGLAMALGGVSNGVVPLDMAGAYGAFANQGVYAKPHAIVKVESNDGTVLDEFRPEQKRAMKATTAYLVTDMMRSVVQSGTGTRANLGARPVAGKTGTTDDGKDTWFVGFTPELVGAVWMGHDTPKAMPHSYGGIYPAMIWREVMSKSLASVPIRPFNKPSGIVTATVDSKSGLLPGPNTPSEHMVSDMFAEGTLPTEVDNTHQLMDVCATTGELPNDYCPDRITKVVIKLPYTVPSNVADFALRAPVNTCKLHTANGIDPSAAEKYKIPEVPATKPDTKEDPVEDKNTNTNNSDSWLPGTTGYNQLEKELRNNIKKTARVKESIKERLREYN</sequence>
<evidence type="ECO:0000256" key="23">
    <source>
        <dbReference type="ARBA" id="ARBA00034000"/>
    </source>
</evidence>
<keyword evidence="9" id="KW-0121">Carboxypeptidase</keyword>
<dbReference type="Pfam" id="PF00905">
    <property type="entry name" value="Transpeptidase"/>
    <property type="match status" value="1"/>
</dbReference>
<comment type="function">
    <text evidence="1">Cell wall formation. Synthesis of cross-linked peptidoglycan from the lipid intermediates. The enzyme has a penicillin-insensitive transglycosylase N-terminal domain (formation of linear glycan strands) and a penicillin-sensitive transpeptidase C-terminal domain (cross-linking of the peptide subunits).</text>
</comment>
<keyword evidence="17" id="KW-0573">Peptidoglycan synthesis</keyword>
<dbReference type="OrthoDB" id="9766909at2"/>
<proteinExistence type="inferred from homology"/>
<evidence type="ECO:0000256" key="18">
    <source>
        <dbReference type="ARBA" id="ARBA00022989"/>
    </source>
</evidence>
<dbReference type="PANTHER" id="PTHR32282">
    <property type="entry name" value="BINDING PROTEIN TRANSPEPTIDASE, PUTATIVE-RELATED"/>
    <property type="match status" value="1"/>
</dbReference>
<dbReference type="GO" id="GO:0009252">
    <property type="term" value="P:peptidoglycan biosynthetic process"/>
    <property type="evidence" value="ECO:0007669"/>
    <property type="project" value="UniProtKB-UniPathway"/>
</dbReference>
<evidence type="ECO:0000256" key="1">
    <source>
        <dbReference type="ARBA" id="ARBA00002624"/>
    </source>
</evidence>
<dbReference type="GO" id="GO:0071555">
    <property type="term" value="P:cell wall organization"/>
    <property type="evidence" value="ECO:0007669"/>
    <property type="project" value="UniProtKB-KW"/>
</dbReference>
<dbReference type="GO" id="GO:0008658">
    <property type="term" value="F:penicillin binding"/>
    <property type="evidence" value="ECO:0007669"/>
    <property type="project" value="InterPro"/>
</dbReference>
<evidence type="ECO:0000256" key="10">
    <source>
        <dbReference type="ARBA" id="ARBA00022670"/>
    </source>
</evidence>
<evidence type="ECO:0000256" key="11">
    <source>
        <dbReference type="ARBA" id="ARBA00022676"/>
    </source>
</evidence>
<dbReference type="SUPFAM" id="SSF56601">
    <property type="entry name" value="beta-lactamase/transpeptidase-like"/>
    <property type="match status" value="1"/>
</dbReference>
<dbReference type="EC" id="2.4.99.28" evidence="24"/>
<dbReference type="SUPFAM" id="SSF53955">
    <property type="entry name" value="Lysozyme-like"/>
    <property type="match status" value="1"/>
</dbReference>
<keyword evidence="19" id="KW-0472">Membrane</keyword>
<evidence type="ECO:0000256" key="24">
    <source>
        <dbReference type="ARBA" id="ARBA00044770"/>
    </source>
</evidence>
<feature type="compositionally biased region" description="Basic and acidic residues" evidence="27">
    <location>
        <begin position="764"/>
        <end position="775"/>
    </location>
</feature>
<dbReference type="PANTHER" id="PTHR32282:SF11">
    <property type="entry name" value="PENICILLIN-BINDING PROTEIN 1B"/>
    <property type="match status" value="1"/>
</dbReference>
<evidence type="ECO:0000256" key="20">
    <source>
        <dbReference type="ARBA" id="ARBA00023251"/>
    </source>
</evidence>
<evidence type="ECO:0000256" key="12">
    <source>
        <dbReference type="ARBA" id="ARBA00022679"/>
    </source>
</evidence>
<dbReference type="InterPro" id="IPR001264">
    <property type="entry name" value="Glyco_trans_51"/>
</dbReference>
<keyword evidence="22" id="KW-0961">Cell wall biogenesis/degradation</keyword>
<dbReference type="Proteomes" id="UP000183997">
    <property type="component" value="Unassembled WGS sequence"/>
</dbReference>
<gene>
    <name evidence="30" type="ORF">SAMN02745123_00475</name>
</gene>
<keyword evidence="18" id="KW-1133">Transmembrane helix</keyword>
<evidence type="ECO:0000256" key="13">
    <source>
        <dbReference type="ARBA" id="ARBA00022692"/>
    </source>
</evidence>
<keyword evidence="21" id="KW-0511">Multifunctional enzyme</keyword>
<dbReference type="UniPathway" id="UPA00219"/>
<dbReference type="STRING" id="1121421.SAMN02745123_00475"/>
<evidence type="ECO:0000256" key="16">
    <source>
        <dbReference type="ARBA" id="ARBA00022968"/>
    </source>
</evidence>
<keyword evidence="16" id="KW-0735">Signal-anchor</keyword>
<keyword evidence="20" id="KW-0046">Antibiotic resistance</keyword>
<dbReference type="Gene3D" id="3.40.710.10">
    <property type="entry name" value="DD-peptidase/beta-lactamase superfamily"/>
    <property type="match status" value="1"/>
</dbReference>
<dbReference type="GO" id="GO:0008360">
    <property type="term" value="P:regulation of cell shape"/>
    <property type="evidence" value="ECO:0007669"/>
    <property type="project" value="UniProtKB-KW"/>
</dbReference>
<dbReference type="GO" id="GO:0008955">
    <property type="term" value="F:peptidoglycan glycosyltransferase activity"/>
    <property type="evidence" value="ECO:0007669"/>
    <property type="project" value="UniProtKB-EC"/>
</dbReference>
<comment type="similarity">
    <text evidence="4">In the C-terminal section; belongs to the transpeptidase family.</text>
</comment>
<keyword evidence="12" id="KW-0808">Transferase</keyword>
<feature type="domain" description="Penicillin-binding protein transpeptidase" evidence="28">
    <location>
        <begin position="353"/>
        <end position="632"/>
    </location>
</feature>
<evidence type="ECO:0000256" key="5">
    <source>
        <dbReference type="ARBA" id="ARBA00007739"/>
    </source>
</evidence>
<dbReference type="RefSeq" id="WP_072910673.1">
    <property type="nucleotide sequence ID" value="NZ_FRAR01000005.1"/>
</dbReference>
<name>A0A1M6P5L5_9FIRM</name>
<feature type="domain" description="Glycosyl transferase family 51" evidence="29">
    <location>
        <begin position="62"/>
        <end position="232"/>
    </location>
</feature>
<evidence type="ECO:0000313" key="30">
    <source>
        <dbReference type="EMBL" id="SHK03193.1"/>
    </source>
</evidence>
<evidence type="ECO:0000256" key="7">
    <source>
        <dbReference type="ARBA" id="ARBA00018638"/>
    </source>
</evidence>
<keyword evidence="14" id="KW-0378">Hydrolase</keyword>
<evidence type="ECO:0000256" key="9">
    <source>
        <dbReference type="ARBA" id="ARBA00022645"/>
    </source>
</evidence>
<keyword evidence="8" id="KW-1003">Cell membrane</keyword>
<comment type="catalytic activity">
    <reaction evidence="23">
        <text>Preferential cleavage: (Ac)2-L-Lys-D-Ala-|-D-Ala. Also transpeptidation of peptidyl-alanyl moieties that are N-acyl substituents of D-alanine.</text>
        <dbReference type="EC" id="3.4.16.4"/>
    </reaction>
</comment>
<dbReference type="InterPro" id="IPR036950">
    <property type="entry name" value="PBP_transglycosylase"/>
</dbReference>
<comment type="similarity">
    <text evidence="5">In the N-terminal section; belongs to the glycosyltransferase 51 family.</text>
</comment>
<dbReference type="FunFam" id="1.10.3810.10:FF:000001">
    <property type="entry name" value="Penicillin-binding protein 1A"/>
    <property type="match status" value="1"/>
</dbReference>
<accession>A0A1M6P5L5</accession>
<evidence type="ECO:0000259" key="29">
    <source>
        <dbReference type="Pfam" id="PF00912"/>
    </source>
</evidence>
<keyword evidence="31" id="KW-1185">Reference proteome</keyword>
<dbReference type="InterPro" id="IPR001460">
    <property type="entry name" value="PCN-bd_Tpept"/>
</dbReference>
<evidence type="ECO:0000313" key="31">
    <source>
        <dbReference type="Proteomes" id="UP000183997"/>
    </source>
</evidence>
<evidence type="ECO:0000256" key="25">
    <source>
        <dbReference type="ARBA" id="ARBA00049902"/>
    </source>
</evidence>
<keyword evidence="13" id="KW-0812">Transmembrane</keyword>
<evidence type="ECO:0000256" key="27">
    <source>
        <dbReference type="SAM" id="MobiDB-lite"/>
    </source>
</evidence>
<dbReference type="NCBIfam" id="TIGR02074">
    <property type="entry name" value="PBP_1a_fam"/>
    <property type="match status" value="1"/>
</dbReference>
<evidence type="ECO:0000256" key="17">
    <source>
        <dbReference type="ARBA" id="ARBA00022984"/>
    </source>
</evidence>
<dbReference type="InterPro" id="IPR050396">
    <property type="entry name" value="Glycosyltr_51/Transpeptidase"/>
</dbReference>
<dbReference type="GO" id="GO:0046677">
    <property type="term" value="P:response to antibiotic"/>
    <property type="evidence" value="ECO:0007669"/>
    <property type="project" value="UniProtKB-KW"/>
</dbReference>
<evidence type="ECO:0000256" key="2">
    <source>
        <dbReference type="ARBA" id="ARBA00004401"/>
    </source>
</evidence>
<comment type="subcellular location">
    <subcellularLocation>
        <location evidence="2">Cell membrane</location>
        <topology evidence="2">Single-pass type II membrane protein</topology>
    </subcellularLocation>
</comment>
<comment type="pathway">
    <text evidence="3">Cell wall biogenesis; peptidoglycan biosynthesis.</text>
</comment>
<reference evidence="31" key="1">
    <citation type="submission" date="2016-11" db="EMBL/GenBank/DDBJ databases">
        <authorList>
            <person name="Varghese N."/>
            <person name="Submissions S."/>
        </authorList>
    </citation>
    <scope>NUCLEOTIDE SEQUENCE [LARGE SCALE GENOMIC DNA]</scope>
    <source>
        <strain evidence="31">DSM 10349</strain>
    </source>
</reference>
<evidence type="ECO:0000256" key="14">
    <source>
        <dbReference type="ARBA" id="ARBA00022801"/>
    </source>
</evidence>
<dbReference type="AlphaFoldDB" id="A0A1M6P5L5"/>
<dbReference type="GO" id="GO:0005886">
    <property type="term" value="C:plasma membrane"/>
    <property type="evidence" value="ECO:0007669"/>
    <property type="project" value="UniProtKB-SubCell"/>
</dbReference>
<dbReference type="Pfam" id="PF00912">
    <property type="entry name" value="Transgly"/>
    <property type="match status" value="1"/>
</dbReference>
<dbReference type="EC" id="3.4.16.4" evidence="6"/>
<keyword evidence="11" id="KW-0328">Glycosyltransferase</keyword>
<dbReference type="InterPro" id="IPR023346">
    <property type="entry name" value="Lysozyme-like_dom_sf"/>
</dbReference>
<keyword evidence="10" id="KW-0645">Protease</keyword>
<evidence type="ECO:0000259" key="28">
    <source>
        <dbReference type="Pfam" id="PF00905"/>
    </source>
</evidence>
<comment type="catalytic activity">
    <reaction evidence="25">
        <text>[GlcNAc-(1-&gt;4)-Mur2Ac(oyl-L-Ala-gamma-D-Glu-L-Lys-D-Ala-D-Ala)](n)-di-trans,octa-cis-undecaprenyl diphosphate + beta-D-GlcNAc-(1-&gt;4)-Mur2Ac(oyl-L-Ala-gamma-D-Glu-L-Lys-D-Ala-D-Ala)-di-trans,octa-cis-undecaprenyl diphosphate = [GlcNAc-(1-&gt;4)-Mur2Ac(oyl-L-Ala-gamma-D-Glu-L-Lys-D-Ala-D-Ala)](n+1)-di-trans,octa-cis-undecaprenyl diphosphate + di-trans,octa-cis-undecaprenyl diphosphate + H(+)</text>
        <dbReference type="Rhea" id="RHEA:23708"/>
        <dbReference type="Rhea" id="RHEA-COMP:9602"/>
        <dbReference type="Rhea" id="RHEA-COMP:9603"/>
        <dbReference type="ChEBI" id="CHEBI:15378"/>
        <dbReference type="ChEBI" id="CHEBI:58405"/>
        <dbReference type="ChEBI" id="CHEBI:60033"/>
        <dbReference type="ChEBI" id="CHEBI:78435"/>
        <dbReference type="EC" id="2.4.99.28"/>
    </reaction>
</comment>
<evidence type="ECO:0000256" key="6">
    <source>
        <dbReference type="ARBA" id="ARBA00012448"/>
    </source>
</evidence>
<keyword evidence="15" id="KW-0133">Cell shape</keyword>
<dbReference type="Gene3D" id="1.10.3810.10">
    <property type="entry name" value="Biosynthetic peptidoglycan transglycosylase-like"/>
    <property type="match status" value="1"/>
</dbReference>
<evidence type="ECO:0000256" key="21">
    <source>
        <dbReference type="ARBA" id="ARBA00023268"/>
    </source>
</evidence>
<evidence type="ECO:0000256" key="8">
    <source>
        <dbReference type="ARBA" id="ARBA00022475"/>
    </source>
</evidence>
<feature type="region of interest" description="Disordered" evidence="27">
    <location>
        <begin position="751"/>
        <end position="792"/>
    </location>
</feature>
<protein>
    <recommendedName>
        <fullName evidence="7">Penicillin-binding protein 1A</fullName>
        <ecNumber evidence="24">2.4.99.28</ecNumber>
        <ecNumber evidence="6">3.4.16.4</ecNumber>
    </recommendedName>
</protein>
<evidence type="ECO:0000256" key="15">
    <source>
        <dbReference type="ARBA" id="ARBA00022960"/>
    </source>
</evidence>
<dbReference type="GO" id="GO:0030288">
    <property type="term" value="C:outer membrane-bounded periplasmic space"/>
    <property type="evidence" value="ECO:0007669"/>
    <property type="project" value="TreeGrafter"/>
</dbReference>
<evidence type="ECO:0000256" key="3">
    <source>
        <dbReference type="ARBA" id="ARBA00004752"/>
    </source>
</evidence>
<dbReference type="InterPro" id="IPR012338">
    <property type="entry name" value="Beta-lactam/transpept-like"/>
</dbReference>
<evidence type="ECO:0000256" key="19">
    <source>
        <dbReference type="ARBA" id="ARBA00023136"/>
    </source>
</evidence>
<dbReference type="GO" id="GO:0009002">
    <property type="term" value="F:serine-type D-Ala-D-Ala carboxypeptidase activity"/>
    <property type="evidence" value="ECO:0007669"/>
    <property type="project" value="UniProtKB-EC"/>
</dbReference>
<organism evidence="30 31">
    <name type="scientific">Desulforamulus aeronauticus DSM 10349</name>
    <dbReference type="NCBI Taxonomy" id="1121421"/>
    <lineage>
        <taxon>Bacteria</taxon>
        <taxon>Bacillati</taxon>
        <taxon>Bacillota</taxon>
        <taxon>Clostridia</taxon>
        <taxon>Eubacteriales</taxon>
        <taxon>Peptococcaceae</taxon>
        <taxon>Desulforamulus</taxon>
    </lineage>
</organism>
<evidence type="ECO:0000256" key="26">
    <source>
        <dbReference type="ARBA" id="ARBA00060592"/>
    </source>
</evidence>
<comment type="pathway">
    <text evidence="26">Glycan biosynthesis.</text>
</comment>
<dbReference type="EMBL" id="FRAR01000005">
    <property type="protein sequence ID" value="SHK03193.1"/>
    <property type="molecule type" value="Genomic_DNA"/>
</dbReference>
<evidence type="ECO:0000256" key="22">
    <source>
        <dbReference type="ARBA" id="ARBA00023316"/>
    </source>
</evidence>
<evidence type="ECO:0000256" key="4">
    <source>
        <dbReference type="ARBA" id="ARBA00007090"/>
    </source>
</evidence>